<dbReference type="EMBL" id="BAABGA010000015">
    <property type="protein sequence ID" value="GAA4448025.1"/>
    <property type="molecule type" value="Genomic_DNA"/>
</dbReference>
<dbReference type="CDD" id="cd00093">
    <property type="entry name" value="HTH_XRE"/>
    <property type="match status" value="1"/>
</dbReference>
<dbReference type="PROSITE" id="PS50943">
    <property type="entry name" value="HTH_CROC1"/>
    <property type="match status" value="1"/>
</dbReference>
<dbReference type="InterPro" id="IPR001387">
    <property type="entry name" value="Cro/C1-type_HTH"/>
</dbReference>
<sequence>MVGDRIKQIRLARGLTLQDVVSRLSLRGVEITRAGLSKYEQNKSLPGQGFLAILAEELGFPTSVFLEDGLPQFKWHGFRKQARMTKRLQDHVMAEAAFRAEAQLRLERLLHPGQQCDFPSPQVPESLSDVERIAKEAREHWSLGLGSIPSLTGVAESFGMLVVTHQGKERNREFDGLSGWVNDEIPIAVVSASAPNDRIRFTLAHEIGHLVLTCDHLSEADEEVHCHRFASSFLVPDTVLREELGQNRRRIAAREFAELKRKHGLSMAALARRARDLEIISQSQYTAICKEFSQFGWRKKEPVEYEVDELPTRLHQMLLRALAEGIISESDANRLMPGVADGMLSSRVHPSRELMRRPRAERSDFLAHAADCVHKLYSKDSELTDFDAFTEEV</sequence>
<feature type="domain" description="HTH cro/C1-type" evidence="2">
    <location>
        <begin position="6"/>
        <end position="65"/>
    </location>
</feature>
<dbReference type="SUPFAM" id="SSF47413">
    <property type="entry name" value="lambda repressor-like DNA-binding domains"/>
    <property type="match status" value="1"/>
</dbReference>
<organism evidence="3 4">
    <name type="scientific">Novipirellula rosea</name>
    <dbReference type="NCBI Taxonomy" id="1031540"/>
    <lineage>
        <taxon>Bacteria</taxon>
        <taxon>Pseudomonadati</taxon>
        <taxon>Planctomycetota</taxon>
        <taxon>Planctomycetia</taxon>
        <taxon>Pirellulales</taxon>
        <taxon>Pirellulaceae</taxon>
        <taxon>Novipirellula</taxon>
    </lineage>
</organism>
<dbReference type="InterPro" id="IPR052345">
    <property type="entry name" value="Rad_response_metalloprotease"/>
</dbReference>
<dbReference type="InterPro" id="IPR010982">
    <property type="entry name" value="Lambda_DNA-bd_dom_sf"/>
</dbReference>
<dbReference type="InterPro" id="IPR010359">
    <property type="entry name" value="IrrE_HExxH"/>
</dbReference>
<dbReference type="PANTHER" id="PTHR43236">
    <property type="entry name" value="ANTITOXIN HIGA1"/>
    <property type="match status" value="1"/>
</dbReference>
<protein>
    <submittedName>
        <fullName evidence="3">XRE family transcriptional regulator</fullName>
    </submittedName>
</protein>
<dbReference type="SMART" id="SM00530">
    <property type="entry name" value="HTH_XRE"/>
    <property type="match status" value="1"/>
</dbReference>
<proteinExistence type="inferred from homology"/>
<dbReference type="Proteomes" id="UP001500840">
    <property type="component" value="Unassembled WGS sequence"/>
</dbReference>
<accession>A0ABP8ME21</accession>
<keyword evidence="4" id="KW-1185">Reference proteome</keyword>
<name>A0ABP8ME21_9BACT</name>
<evidence type="ECO:0000313" key="4">
    <source>
        <dbReference type="Proteomes" id="UP001500840"/>
    </source>
</evidence>
<evidence type="ECO:0000313" key="3">
    <source>
        <dbReference type="EMBL" id="GAA4448025.1"/>
    </source>
</evidence>
<evidence type="ECO:0000259" key="2">
    <source>
        <dbReference type="PROSITE" id="PS50943"/>
    </source>
</evidence>
<dbReference type="PANTHER" id="PTHR43236:SF1">
    <property type="entry name" value="BLL7220 PROTEIN"/>
    <property type="match status" value="1"/>
</dbReference>
<dbReference type="RefSeq" id="WP_345320127.1">
    <property type="nucleotide sequence ID" value="NZ_BAABGA010000015.1"/>
</dbReference>
<dbReference type="Pfam" id="PF01381">
    <property type="entry name" value="HTH_3"/>
    <property type="match status" value="1"/>
</dbReference>
<dbReference type="Pfam" id="PF06114">
    <property type="entry name" value="Peptidase_M78"/>
    <property type="match status" value="1"/>
</dbReference>
<comment type="similarity">
    <text evidence="1">Belongs to the short-chain fatty acyl-CoA assimilation regulator (ScfR) family.</text>
</comment>
<gene>
    <name evidence="3" type="ORF">GCM10023156_10640</name>
</gene>
<comment type="caution">
    <text evidence="3">The sequence shown here is derived from an EMBL/GenBank/DDBJ whole genome shotgun (WGS) entry which is preliminary data.</text>
</comment>
<dbReference type="Gene3D" id="1.10.260.40">
    <property type="entry name" value="lambda repressor-like DNA-binding domains"/>
    <property type="match status" value="1"/>
</dbReference>
<dbReference type="Gene3D" id="1.10.10.2910">
    <property type="match status" value="1"/>
</dbReference>
<reference evidence="4" key="1">
    <citation type="journal article" date="2019" name="Int. J. Syst. Evol. Microbiol.">
        <title>The Global Catalogue of Microorganisms (GCM) 10K type strain sequencing project: providing services to taxonomists for standard genome sequencing and annotation.</title>
        <authorList>
            <consortium name="The Broad Institute Genomics Platform"/>
            <consortium name="The Broad Institute Genome Sequencing Center for Infectious Disease"/>
            <person name="Wu L."/>
            <person name="Ma J."/>
        </authorList>
    </citation>
    <scope>NUCLEOTIDE SEQUENCE [LARGE SCALE GENOMIC DNA]</scope>
    <source>
        <strain evidence="4">JCM 17759</strain>
    </source>
</reference>
<evidence type="ECO:0000256" key="1">
    <source>
        <dbReference type="ARBA" id="ARBA00007227"/>
    </source>
</evidence>